<dbReference type="InterPro" id="IPR004843">
    <property type="entry name" value="Calcineurin-like_PHP"/>
</dbReference>
<feature type="domain" description="Choice-of-anchor I" evidence="4">
    <location>
        <begin position="118"/>
        <end position="543"/>
    </location>
</feature>
<dbReference type="GO" id="GO:0016787">
    <property type="term" value="F:hydrolase activity"/>
    <property type="evidence" value="ECO:0007669"/>
    <property type="project" value="InterPro"/>
</dbReference>
<dbReference type="Proteomes" id="UP000754750">
    <property type="component" value="Unassembled WGS sequence"/>
</dbReference>
<feature type="compositionally biased region" description="Low complexity" evidence="1">
    <location>
        <begin position="1023"/>
        <end position="1035"/>
    </location>
</feature>
<feature type="signal peptide" evidence="2">
    <location>
        <begin position="1"/>
        <end position="32"/>
    </location>
</feature>
<feature type="chain" id="PRO_5038116589" description="Calcineurin-like phosphoesterase domain-containing protein" evidence="2">
    <location>
        <begin position="33"/>
        <end position="1397"/>
    </location>
</feature>
<reference evidence="5" key="1">
    <citation type="submission" date="2019-04" db="EMBL/GenBank/DDBJ databases">
        <title>Evolution of Biomass-Degrading Anaerobic Consortia Revealed by Metagenomics.</title>
        <authorList>
            <person name="Peng X."/>
        </authorList>
    </citation>
    <scope>NUCLEOTIDE SEQUENCE</scope>
    <source>
        <strain evidence="5">SIG551</strain>
    </source>
</reference>
<evidence type="ECO:0008006" key="7">
    <source>
        <dbReference type="Google" id="ProtNLM"/>
    </source>
</evidence>
<dbReference type="RefSeq" id="WP_326839913.1">
    <property type="nucleotide sequence ID" value="NZ_SVNY01000001.1"/>
</dbReference>
<evidence type="ECO:0000259" key="4">
    <source>
        <dbReference type="Pfam" id="PF22494"/>
    </source>
</evidence>
<dbReference type="InterPro" id="IPR052956">
    <property type="entry name" value="Mesenchyme-surface_protein"/>
</dbReference>
<dbReference type="EMBL" id="SVNY01000001">
    <property type="protein sequence ID" value="MBE6832473.1"/>
    <property type="molecule type" value="Genomic_DNA"/>
</dbReference>
<dbReference type="InterPro" id="IPR011044">
    <property type="entry name" value="Quino_amine_DH_bsu"/>
</dbReference>
<name>A0A928KRA7_9FIRM</name>
<dbReference type="PANTHER" id="PTHR46928:SF1">
    <property type="entry name" value="MESENCHYME-SPECIFIC CELL SURFACE GLYCOPROTEIN"/>
    <property type="match status" value="1"/>
</dbReference>
<evidence type="ECO:0000256" key="1">
    <source>
        <dbReference type="SAM" id="MobiDB-lite"/>
    </source>
</evidence>
<accession>A0A928KRA7</accession>
<feature type="domain" description="Calcineurin-like phosphoesterase" evidence="3">
    <location>
        <begin position="598"/>
        <end position="807"/>
    </location>
</feature>
<organism evidence="5 6">
    <name type="scientific">Faecalispora sporosphaeroides</name>
    <dbReference type="NCBI Taxonomy" id="1549"/>
    <lineage>
        <taxon>Bacteria</taxon>
        <taxon>Bacillati</taxon>
        <taxon>Bacillota</taxon>
        <taxon>Clostridia</taxon>
        <taxon>Eubacteriales</taxon>
        <taxon>Oscillospiraceae</taxon>
        <taxon>Faecalispora</taxon>
    </lineage>
</organism>
<protein>
    <recommendedName>
        <fullName evidence="7">Calcineurin-like phosphoesterase domain-containing protein</fullName>
    </recommendedName>
</protein>
<evidence type="ECO:0000259" key="3">
    <source>
        <dbReference type="Pfam" id="PF00149"/>
    </source>
</evidence>
<feature type="region of interest" description="Disordered" evidence="1">
    <location>
        <begin position="985"/>
        <end position="1060"/>
    </location>
</feature>
<keyword evidence="2" id="KW-0732">Signal</keyword>
<dbReference type="InterPro" id="IPR055188">
    <property type="entry name" value="Choice_anch_I"/>
</dbReference>
<evidence type="ECO:0000313" key="6">
    <source>
        <dbReference type="Proteomes" id="UP000754750"/>
    </source>
</evidence>
<dbReference type="Pfam" id="PF00149">
    <property type="entry name" value="Metallophos"/>
    <property type="match status" value="1"/>
</dbReference>
<dbReference type="InterPro" id="IPR029052">
    <property type="entry name" value="Metallo-depent_PP-like"/>
</dbReference>
<dbReference type="SUPFAM" id="SSF50969">
    <property type="entry name" value="YVTN repeat-like/Quinoprotein amine dehydrogenase"/>
    <property type="match status" value="1"/>
</dbReference>
<dbReference type="PANTHER" id="PTHR46928">
    <property type="entry name" value="MESENCHYME-SPECIFIC CELL SURFACE GLYCOPROTEIN"/>
    <property type="match status" value="1"/>
</dbReference>
<gene>
    <name evidence="5" type="ORF">E7512_02640</name>
</gene>
<evidence type="ECO:0000256" key="2">
    <source>
        <dbReference type="SAM" id="SignalP"/>
    </source>
</evidence>
<proteinExistence type="predicted"/>
<dbReference type="SUPFAM" id="SSF56300">
    <property type="entry name" value="Metallo-dependent phosphatases"/>
    <property type="match status" value="1"/>
</dbReference>
<dbReference type="Gene3D" id="3.60.21.10">
    <property type="match status" value="1"/>
</dbReference>
<comment type="caution">
    <text evidence="5">The sequence shown here is derived from an EMBL/GenBank/DDBJ whole genome shotgun (WGS) entry which is preliminary data.</text>
</comment>
<dbReference type="Pfam" id="PF22494">
    <property type="entry name" value="choice_anch_I"/>
    <property type="match status" value="1"/>
</dbReference>
<sequence>MQFHTTIGKRAKALLLAGVLTFSLVPPLGAFAATEQEQKNSFLKDIGSVQISSEPNEDGGCAEIVKYNAENQKYYVVNGSEKELSIVDLKGLQNSRKDNAFLQEKKETIPFSDIESMIQQHDAGFQLGDLTSVAVNGQKDLIAVSVQSVNTTTPGAVVLLDYDGKYQTHFTTGVQPDMVAFTPDGNYILTADEGEPRAGYDQGTEDPKGSVTIVDISEGLENASPKTVTFEDFDDKRQELLEDGVILKKDTDPSVDLEPEYIAVSGGMAYVTLQEANAIATLDIEKGEFTSIRGLGFQDYSEVEVDARKDKKAELNQEPKLRGIYMPDGITAYEAGGKTYLLTANEGDSREWPGYINEIELDDDGVHTEKGIDLGETYKELVLLDTSDYDGDWEDDTYYLFGGRSFSVWDADTMEQVYDSGSDFEKVTAQKYPDYFNSSNSKVKLDNRSAKKGPEPEYVTVGEVDGVPYAFIGLERIGGVMAYDISDAENAEYVDYLNTRDFSENIKGDVSPEGLDFLPAEESPNGAALLLVGNEVSGTVSMMQAGAASQPVPDEALKLSIISDDHLYDRDVLGGVTEGGALESYLANDRKMIVESEELLDEALKRIAKSDSDYVLVSGDLTKDGEKVNHEKLAEKLKQLEQDTQKQVFVINGNHDISNEDALSYNGTETNPAETIDRADFKKIYADLGYDQALEQDSGSLSYTANLGDDYRLIVIDACIYNNDAANPHQDTAGELHSGQMSWVLAQIKKAIQDGRRPIGMLHHGLVPHTAIQSTFFPQYLLKDYETISHTLADAGLGLVFTGHFHSQDVAVTTTKKGNKLYDMETGSLVTYPSPVRTVALHGDQVTYKSDSVNSLDGLNENIVSSAAIYQAVGGDFSQYAQQYLLKGLTDQVPGMLAYLLMQNGLDQETALTQAKTLSDSKPFGNKTTLSQFLAACMAKHYSGDEDPGELKAAISALQTSPNALHQMLGKAAWALTNDTTGTLTEPQLDTAADNSGSFTLSSLPADNDHNNDRDDDDDDDSGSSSGSKGASGNKGTSGGKDASSTVSTAPLVGGGTAVTVTTQPDSTVVTAGNARIIASVPDATASILASAAPQSPAQITITPPTASLIQQLRAPEVTGVALDIRVPSAVGNNANSNVQVAISADAGLLNAAREAGKDLEISVLDTATGKTLYSWKFSGVDLAQTDFAVTRGLNLAMTVQSVSQVASVHSVVPSGNGVVLRFANNGQLPAPATVRVDLSSFGYQPGQILYFYHWNPATGRLEPAGREPVMVDAQSYGSVTVTHNSDFVLLPEKLSTGSLTLDTRSYTLPVGRAYEIGVKLTGEGSTLKVVPSRSGIVKVEALKNGNYKITGLKNGTAFISFDVYAGSKLLTHASVKVSVQSGGKAQGISGKQTAVF</sequence>
<feature type="compositionally biased region" description="Polar residues" evidence="1">
    <location>
        <begin position="985"/>
        <end position="1005"/>
    </location>
</feature>
<evidence type="ECO:0000313" key="5">
    <source>
        <dbReference type="EMBL" id="MBE6832473.1"/>
    </source>
</evidence>
<dbReference type="NCBIfam" id="NF038117">
    <property type="entry name" value="choice_anch_I"/>
    <property type="match status" value="1"/>
</dbReference>